<dbReference type="Gene3D" id="3.40.50.720">
    <property type="entry name" value="NAD(P)-binding Rossmann-like Domain"/>
    <property type="match status" value="2"/>
</dbReference>
<feature type="binding site" evidence="10">
    <location>
        <position position="168"/>
    </location>
    <ligand>
        <name>NAD(+)</name>
        <dbReference type="ChEBI" id="CHEBI:57540"/>
    </ligand>
</feature>
<dbReference type="GO" id="GO:0000271">
    <property type="term" value="P:polysaccharide biosynthetic process"/>
    <property type="evidence" value="ECO:0007669"/>
    <property type="project" value="InterPro"/>
</dbReference>
<dbReference type="Pfam" id="PF00984">
    <property type="entry name" value="UDPG_MGDP_dh"/>
    <property type="match status" value="1"/>
</dbReference>
<comment type="similarity">
    <text evidence="2 7">Belongs to the UDP-glucose/GDP-mannose dehydrogenase family.</text>
</comment>
<dbReference type="InterPro" id="IPR001732">
    <property type="entry name" value="UDP-Glc/GDP-Man_DH_N"/>
</dbReference>
<dbReference type="SUPFAM" id="SSF52413">
    <property type="entry name" value="UDP-glucose/GDP-mannose dehydrogenase C-terminal domain"/>
    <property type="match status" value="1"/>
</dbReference>
<name>A0A3B0CJF3_9BACL</name>
<dbReference type="PIRSF" id="PIRSF500134">
    <property type="entry name" value="UDPglc_DH_bac"/>
    <property type="match status" value="1"/>
</dbReference>
<feature type="binding site" evidence="10">
    <location>
        <position position="39"/>
    </location>
    <ligand>
        <name>NAD(+)</name>
        <dbReference type="ChEBI" id="CHEBI:57540"/>
    </ligand>
</feature>
<proteinExistence type="inferred from homology"/>
<dbReference type="SUPFAM" id="SSF51735">
    <property type="entry name" value="NAD(P)-binding Rossmann-fold domains"/>
    <property type="match status" value="1"/>
</dbReference>
<dbReference type="InterPro" id="IPR017476">
    <property type="entry name" value="UDP-Glc/GDP-Man"/>
</dbReference>
<feature type="binding site" evidence="9">
    <location>
        <position position="331"/>
    </location>
    <ligand>
        <name>substrate</name>
    </ligand>
</feature>
<feature type="binding site" evidence="10">
    <location>
        <position position="133"/>
    </location>
    <ligand>
        <name>NAD(+)</name>
        <dbReference type="ChEBI" id="CHEBI:57540"/>
    </ligand>
</feature>
<evidence type="ECO:0000259" key="11">
    <source>
        <dbReference type="SMART" id="SM00984"/>
    </source>
</evidence>
<evidence type="ECO:0000256" key="3">
    <source>
        <dbReference type="ARBA" id="ARBA00012954"/>
    </source>
</evidence>
<dbReference type="SUPFAM" id="SSF48179">
    <property type="entry name" value="6-phosphogluconate dehydrogenase C-terminal domain-like"/>
    <property type="match status" value="1"/>
</dbReference>
<dbReference type="SMART" id="SM00984">
    <property type="entry name" value="UDPG_MGDP_dh_C"/>
    <property type="match status" value="1"/>
</dbReference>
<dbReference type="NCBIfam" id="TIGR03026">
    <property type="entry name" value="NDP-sugDHase"/>
    <property type="match status" value="1"/>
</dbReference>
<evidence type="ECO:0000313" key="13">
    <source>
        <dbReference type="Proteomes" id="UP000282311"/>
    </source>
</evidence>
<dbReference type="EMBL" id="RBAH01000005">
    <property type="protein sequence ID" value="RKN85332.1"/>
    <property type="molecule type" value="Genomic_DNA"/>
</dbReference>
<dbReference type="InterPro" id="IPR036220">
    <property type="entry name" value="UDP-Glc/GDP-Man_DH_C_sf"/>
</dbReference>
<evidence type="ECO:0000256" key="5">
    <source>
        <dbReference type="ARBA" id="ARBA00023027"/>
    </source>
</evidence>
<feature type="binding site" evidence="10">
    <location>
        <position position="278"/>
    </location>
    <ligand>
        <name>NAD(+)</name>
        <dbReference type="ChEBI" id="CHEBI:57540"/>
    </ligand>
</feature>
<dbReference type="InterPro" id="IPR028357">
    <property type="entry name" value="UDPglc_DH_bac"/>
</dbReference>
<dbReference type="GO" id="GO:0003979">
    <property type="term" value="F:UDP-glucose 6-dehydrogenase activity"/>
    <property type="evidence" value="ECO:0007669"/>
    <property type="project" value="UniProtKB-EC"/>
</dbReference>
<evidence type="ECO:0000256" key="8">
    <source>
        <dbReference type="PIRSR" id="PIRSR500134-1"/>
    </source>
</evidence>
<sequence length="444" mass="48672">MDMTAQEASITVAVVGLGYVGCVSAGCLARMGHRVIGVDVNATKVRLINQGVPTIVEEGIASLIMEMSRKGRLTATTNMKEAAEQADVCMICVGTPSGKNGEPNLSHLFRAVEQIADAIAERDRFMTVVVRSTVPPGTGSALEAVLAKSGKRAERDFAVVSNPEFLREGSSINDYFNPPYTLVGTSNDTALAVLRRLYADIGAPFIETDREIGEMIKYVNNSFHALKVVFANEIGAVSRSYDVDSAKLMELFCRDERLNISPAYLSPGFAYGGSCLPKDVRALGALARRANVETAILPAIERSNDMHIERALELIVAKGRLRIGVLGLAFKEGTDDLRESPIVKLLERLIGKGYEVRIHDRNVEDSRHIGASREYMETVVPHLIRRMEPDAEKLVQFADLIVVTRKNKLFLEVAKKAIPHKIVVDLVGMPGELAEFENYMGLLW</sequence>
<keyword evidence="13" id="KW-1185">Reference proteome</keyword>
<dbReference type="PIRSF" id="PIRSF000124">
    <property type="entry name" value="UDPglc_GDPman_dh"/>
    <property type="match status" value="1"/>
</dbReference>
<organism evidence="12 13">
    <name type="scientific">Paenibacillus ginsengarvi</name>
    <dbReference type="NCBI Taxonomy" id="400777"/>
    <lineage>
        <taxon>Bacteria</taxon>
        <taxon>Bacillati</taxon>
        <taxon>Bacillota</taxon>
        <taxon>Bacilli</taxon>
        <taxon>Bacillales</taxon>
        <taxon>Paenibacillaceae</taxon>
        <taxon>Paenibacillus</taxon>
    </lineage>
</organism>
<gene>
    <name evidence="12" type="ORF">D7M11_09620</name>
</gene>
<feature type="binding site" evidence="10">
    <location>
        <position position="95"/>
    </location>
    <ligand>
        <name>NAD(+)</name>
        <dbReference type="ChEBI" id="CHEBI:57540"/>
    </ligand>
</feature>
<dbReference type="Pfam" id="PF03721">
    <property type="entry name" value="UDPG_MGDP_dh_N"/>
    <property type="match status" value="1"/>
</dbReference>
<dbReference type="Pfam" id="PF03720">
    <property type="entry name" value="UDPG_MGDP_dh_C"/>
    <property type="match status" value="1"/>
</dbReference>
<keyword evidence="4 7" id="KW-0560">Oxidoreductase</keyword>
<protein>
    <recommendedName>
        <fullName evidence="3 7">UDP-glucose 6-dehydrogenase</fullName>
        <ecNumber evidence="3 7">1.1.1.22</ecNumber>
    </recommendedName>
</protein>
<evidence type="ECO:0000313" key="12">
    <source>
        <dbReference type="EMBL" id="RKN85332.1"/>
    </source>
</evidence>
<dbReference type="Proteomes" id="UP000282311">
    <property type="component" value="Unassembled WGS sequence"/>
</dbReference>
<reference evidence="12 13" key="1">
    <citation type="journal article" date="2007" name="Int. J. Syst. Evol. Microbiol.">
        <title>Paenibacillus ginsengarvi sp. nov., isolated from soil from ginseng cultivation.</title>
        <authorList>
            <person name="Yoon M.H."/>
            <person name="Ten L.N."/>
            <person name="Im W.T."/>
        </authorList>
    </citation>
    <scope>NUCLEOTIDE SEQUENCE [LARGE SCALE GENOMIC DNA]</scope>
    <source>
        <strain evidence="12 13">KCTC 13059</strain>
    </source>
</reference>
<feature type="binding site" evidence="9">
    <location>
        <begin position="165"/>
        <end position="168"/>
    </location>
    <ligand>
        <name>substrate</name>
    </ligand>
</feature>
<feature type="binding site" evidence="10">
    <location>
        <position position="44"/>
    </location>
    <ligand>
        <name>NAD(+)</name>
        <dbReference type="ChEBI" id="CHEBI:57540"/>
    </ligand>
</feature>
<feature type="binding site" evidence="9">
    <location>
        <position position="272"/>
    </location>
    <ligand>
        <name>substrate</name>
    </ligand>
</feature>
<comment type="caution">
    <text evidence="12">The sequence shown here is derived from an EMBL/GenBank/DDBJ whole genome shotgun (WGS) entry which is preliminary data.</text>
</comment>
<dbReference type="Gene3D" id="1.20.5.170">
    <property type="match status" value="1"/>
</dbReference>
<feature type="binding site" evidence="10">
    <location>
        <position position="338"/>
    </location>
    <ligand>
        <name>NAD(+)</name>
        <dbReference type="ChEBI" id="CHEBI:57540"/>
    </ligand>
</feature>
<evidence type="ECO:0000256" key="2">
    <source>
        <dbReference type="ARBA" id="ARBA00006601"/>
    </source>
</evidence>
<evidence type="ECO:0000256" key="1">
    <source>
        <dbReference type="ARBA" id="ARBA00004701"/>
    </source>
</evidence>
<dbReference type="PANTHER" id="PTHR43750">
    <property type="entry name" value="UDP-GLUCOSE 6-DEHYDROGENASE TUAD"/>
    <property type="match status" value="1"/>
</dbReference>
<evidence type="ECO:0000256" key="4">
    <source>
        <dbReference type="ARBA" id="ARBA00023002"/>
    </source>
</evidence>
<keyword evidence="5 7" id="KW-0520">NAD</keyword>
<evidence type="ECO:0000256" key="6">
    <source>
        <dbReference type="ARBA" id="ARBA00047473"/>
    </source>
</evidence>
<dbReference type="GO" id="GO:0051287">
    <property type="term" value="F:NAD binding"/>
    <property type="evidence" value="ECO:0007669"/>
    <property type="project" value="InterPro"/>
</dbReference>
<comment type="pathway">
    <text evidence="1">Nucleotide-sugar biosynthesis; UDP-alpha-D-glucuronate biosynthesis; UDP-alpha-D-glucuronate from UDP-alpha-D-glucose: step 1/1.</text>
</comment>
<evidence type="ECO:0000256" key="7">
    <source>
        <dbReference type="PIRNR" id="PIRNR000124"/>
    </source>
</evidence>
<feature type="active site" description="Nucleophile" evidence="8">
    <location>
        <position position="275"/>
    </location>
</feature>
<evidence type="ECO:0000256" key="9">
    <source>
        <dbReference type="PIRSR" id="PIRSR500134-2"/>
    </source>
</evidence>
<accession>A0A3B0CJF3</accession>
<dbReference type="UniPathway" id="UPA00038">
    <property type="reaction ID" value="UER00491"/>
</dbReference>
<dbReference type="PANTHER" id="PTHR43750:SF1">
    <property type="entry name" value="GDP-MANNOSE 6-DEHYDROGENASE"/>
    <property type="match status" value="1"/>
</dbReference>
<dbReference type="InterPro" id="IPR008927">
    <property type="entry name" value="6-PGluconate_DH-like_C_sf"/>
</dbReference>
<dbReference type="EC" id="1.1.1.22" evidence="3 7"/>
<feature type="binding site" evidence="9">
    <location>
        <begin position="264"/>
        <end position="268"/>
    </location>
    <ligand>
        <name>substrate</name>
    </ligand>
</feature>
<feature type="domain" description="UDP-glucose/GDP-mannose dehydrogenase C-terminal" evidence="11">
    <location>
        <begin position="324"/>
        <end position="432"/>
    </location>
</feature>
<feature type="binding site" evidence="9">
    <location>
        <position position="217"/>
    </location>
    <ligand>
        <name>substrate</name>
    </ligand>
</feature>
<evidence type="ECO:0000256" key="10">
    <source>
        <dbReference type="PIRSR" id="PIRSR500134-3"/>
    </source>
</evidence>
<dbReference type="GO" id="GO:0006065">
    <property type="term" value="P:UDP-glucuronate biosynthetic process"/>
    <property type="evidence" value="ECO:0007669"/>
    <property type="project" value="UniProtKB-UniPathway"/>
</dbReference>
<dbReference type="InterPro" id="IPR036291">
    <property type="entry name" value="NAD(P)-bd_dom_sf"/>
</dbReference>
<dbReference type="InterPro" id="IPR014027">
    <property type="entry name" value="UDP-Glc/GDP-Man_DH_C"/>
</dbReference>
<dbReference type="AlphaFoldDB" id="A0A3B0CJF3"/>
<comment type="catalytic activity">
    <reaction evidence="6 7">
        <text>UDP-alpha-D-glucose + 2 NAD(+) + H2O = UDP-alpha-D-glucuronate + 2 NADH + 3 H(+)</text>
        <dbReference type="Rhea" id="RHEA:23596"/>
        <dbReference type="ChEBI" id="CHEBI:15377"/>
        <dbReference type="ChEBI" id="CHEBI:15378"/>
        <dbReference type="ChEBI" id="CHEBI:57540"/>
        <dbReference type="ChEBI" id="CHEBI:57945"/>
        <dbReference type="ChEBI" id="CHEBI:58052"/>
        <dbReference type="ChEBI" id="CHEBI:58885"/>
        <dbReference type="EC" id="1.1.1.22"/>
    </reaction>
</comment>
<dbReference type="InterPro" id="IPR014026">
    <property type="entry name" value="UDP-Glc/GDP-Man_DH_dimer"/>
</dbReference>